<keyword evidence="4 10" id="KW-0547">Nucleotide-binding</keyword>
<dbReference type="PANTHER" id="PTHR43326">
    <property type="entry name" value="METHIONYL-TRNA SYNTHETASE"/>
    <property type="match status" value="1"/>
</dbReference>
<accession>A0A2T3AC53</accession>
<keyword evidence="7 10" id="KW-0030">Aminoacyl-tRNA synthetase</keyword>
<dbReference type="STRING" id="2025994.A0A2T3AC53"/>
<evidence type="ECO:0000256" key="3">
    <source>
        <dbReference type="ARBA" id="ARBA00022598"/>
    </source>
</evidence>
<dbReference type="InterPro" id="IPR015413">
    <property type="entry name" value="Methionyl/Leucyl_tRNA_Synth"/>
</dbReference>
<evidence type="ECO:0000256" key="11">
    <source>
        <dbReference type="SAM" id="MobiDB-lite"/>
    </source>
</evidence>
<gene>
    <name evidence="13" type="ORF">BD289DRAFT_430256</name>
</gene>
<dbReference type="EC" id="6.1.1.10" evidence="2"/>
<dbReference type="InterPro" id="IPR033911">
    <property type="entry name" value="MetRS_core"/>
</dbReference>
<evidence type="ECO:0000256" key="1">
    <source>
        <dbReference type="ARBA" id="ARBA00005594"/>
    </source>
</evidence>
<evidence type="ECO:0000256" key="6">
    <source>
        <dbReference type="ARBA" id="ARBA00022917"/>
    </source>
</evidence>
<dbReference type="NCBIfam" id="TIGR00398">
    <property type="entry name" value="metG"/>
    <property type="match status" value="1"/>
</dbReference>
<dbReference type="SUPFAM" id="SSF52374">
    <property type="entry name" value="Nucleotidylyl transferase"/>
    <property type="match status" value="1"/>
</dbReference>
<dbReference type="Pfam" id="PF09334">
    <property type="entry name" value="tRNA-synt_1g"/>
    <property type="match status" value="1"/>
</dbReference>
<dbReference type="GO" id="GO:0005739">
    <property type="term" value="C:mitochondrion"/>
    <property type="evidence" value="ECO:0007669"/>
    <property type="project" value="UniProtKB-ARBA"/>
</dbReference>
<feature type="domain" description="Methionyl/Leucyl tRNA synthetase" evidence="12">
    <location>
        <begin position="74"/>
        <end position="441"/>
    </location>
</feature>
<dbReference type="SUPFAM" id="SSF47323">
    <property type="entry name" value="Anticodon-binding domain of a subclass of class I aminoacyl-tRNA synthetases"/>
    <property type="match status" value="1"/>
</dbReference>
<name>A0A2T3AC53_9PEZI</name>
<keyword evidence="3 10" id="KW-0436">Ligase</keyword>
<sequence>MDRLLLQPGRLRSLRSTALTRASWICASCRHNALPRPMHARGYARAYKPNTKSSTVASEEAEQDAQQKEPSKPYYVTTPIFYVNAAPHVGHMYSMVVADVMKRWHALHNRKALLLTGTDEHGMKIQQAAAAHDTNPKQWCDTQAERFKALAAKVNMQNDFFIRTTDEDHKNAVRHFWFLLREKGFIYESKHEGWYCVSDETYYPESMLIRKLDPLTGEVTMASSETGNTVEWVEEKNYHFRMTAFKGALLEFYKANPTWIHPPHRMAEVVDWVENNLEDLSISRPSTRLEWGIRVPDDESQTIYVWVDALINYLTKAGFPDWAPGHEKEGGWPADLHIIGKDILRFHGVYWPALLLAVDLEPPKKLLSHGHWTMNGKKMSKSQGNVINPFHAIDRWGVDVMRFFMVHDGGLNHDADYDNLVIAERYRKLLGGTIGNMLGRTIRSKLWNVRECVGAAPIFATPIHQEKVPKDLQSLLAAQEAAIGEYCEAANLYMGRPDPRTALKSIMNLAFELNKFFTESKPWELAKEILTINNTPDLRQRSDEVLLYKVHVGMIIYTAAETLRHIAILLQPFMPDKAEEMLDLLGVELDKRSFAYLGVGKDFTYGKPLRPVGAGAYDALFPPLPVEN</sequence>
<dbReference type="AlphaFoldDB" id="A0A2T3AC53"/>
<dbReference type="GO" id="GO:0006431">
    <property type="term" value="P:methionyl-tRNA aminoacylation"/>
    <property type="evidence" value="ECO:0007669"/>
    <property type="project" value="InterPro"/>
</dbReference>
<organism evidence="13 14">
    <name type="scientific">Coniella lustricola</name>
    <dbReference type="NCBI Taxonomy" id="2025994"/>
    <lineage>
        <taxon>Eukaryota</taxon>
        <taxon>Fungi</taxon>
        <taxon>Dikarya</taxon>
        <taxon>Ascomycota</taxon>
        <taxon>Pezizomycotina</taxon>
        <taxon>Sordariomycetes</taxon>
        <taxon>Sordariomycetidae</taxon>
        <taxon>Diaporthales</taxon>
        <taxon>Schizoparmaceae</taxon>
        <taxon>Coniella</taxon>
    </lineage>
</organism>
<dbReference type="FunFam" id="2.170.220.10:FF:000001">
    <property type="entry name" value="methionine--tRNA ligase, mitochondrial"/>
    <property type="match status" value="1"/>
</dbReference>
<dbReference type="InterPro" id="IPR014729">
    <property type="entry name" value="Rossmann-like_a/b/a_fold"/>
</dbReference>
<dbReference type="InParanoid" id="A0A2T3AC53"/>
<evidence type="ECO:0000256" key="7">
    <source>
        <dbReference type="ARBA" id="ARBA00023146"/>
    </source>
</evidence>
<evidence type="ECO:0000256" key="8">
    <source>
        <dbReference type="ARBA" id="ARBA00047364"/>
    </source>
</evidence>
<protein>
    <recommendedName>
        <fullName evidence="9">Probable methionine--tRNA ligase, mitochondrial</fullName>
        <ecNumber evidence="2">6.1.1.10</ecNumber>
    </recommendedName>
</protein>
<evidence type="ECO:0000256" key="2">
    <source>
        <dbReference type="ARBA" id="ARBA00012838"/>
    </source>
</evidence>
<evidence type="ECO:0000256" key="10">
    <source>
        <dbReference type="RuleBase" id="RU363039"/>
    </source>
</evidence>
<dbReference type="Gene3D" id="1.10.730.10">
    <property type="entry name" value="Isoleucyl-tRNA Synthetase, Domain 1"/>
    <property type="match status" value="1"/>
</dbReference>
<keyword evidence="6 10" id="KW-0648">Protein biosynthesis</keyword>
<evidence type="ECO:0000313" key="14">
    <source>
        <dbReference type="Proteomes" id="UP000241462"/>
    </source>
</evidence>
<comment type="similarity">
    <text evidence="1 10">Belongs to the class-I aminoacyl-tRNA synthetase family.</text>
</comment>
<keyword evidence="5 10" id="KW-0067">ATP-binding</keyword>
<dbReference type="GO" id="GO:0004825">
    <property type="term" value="F:methionine-tRNA ligase activity"/>
    <property type="evidence" value="ECO:0007669"/>
    <property type="project" value="UniProtKB-EC"/>
</dbReference>
<keyword evidence="14" id="KW-1185">Reference proteome</keyword>
<evidence type="ECO:0000259" key="12">
    <source>
        <dbReference type="Pfam" id="PF09334"/>
    </source>
</evidence>
<dbReference type="CDD" id="cd00814">
    <property type="entry name" value="MetRS_core"/>
    <property type="match status" value="1"/>
</dbReference>
<evidence type="ECO:0000313" key="13">
    <source>
        <dbReference type="EMBL" id="PSR90790.1"/>
    </source>
</evidence>
<proteinExistence type="inferred from homology"/>
<comment type="catalytic activity">
    <reaction evidence="8">
        <text>tRNA(Met) + L-methionine + ATP = L-methionyl-tRNA(Met) + AMP + diphosphate</text>
        <dbReference type="Rhea" id="RHEA:13481"/>
        <dbReference type="Rhea" id="RHEA-COMP:9667"/>
        <dbReference type="Rhea" id="RHEA-COMP:9698"/>
        <dbReference type="ChEBI" id="CHEBI:30616"/>
        <dbReference type="ChEBI" id="CHEBI:33019"/>
        <dbReference type="ChEBI" id="CHEBI:57844"/>
        <dbReference type="ChEBI" id="CHEBI:78442"/>
        <dbReference type="ChEBI" id="CHEBI:78530"/>
        <dbReference type="ChEBI" id="CHEBI:456215"/>
        <dbReference type="EC" id="6.1.1.10"/>
    </reaction>
</comment>
<dbReference type="OrthoDB" id="24670at2759"/>
<evidence type="ECO:0000256" key="9">
    <source>
        <dbReference type="ARBA" id="ARBA00068817"/>
    </source>
</evidence>
<dbReference type="Gene3D" id="3.40.50.620">
    <property type="entry name" value="HUPs"/>
    <property type="match status" value="1"/>
</dbReference>
<reference evidence="13 14" key="1">
    <citation type="journal article" date="2018" name="Mycol. Prog.">
        <title>Coniella lustricola, a new species from submerged detritus.</title>
        <authorList>
            <person name="Raudabaugh D.B."/>
            <person name="Iturriaga T."/>
            <person name="Carver A."/>
            <person name="Mondo S."/>
            <person name="Pangilinan J."/>
            <person name="Lipzen A."/>
            <person name="He G."/>
            <person name="Amirebrahimi M."/>
            <person name="Grigoriev I.V."/>
            <person name="Miller A.N."/>
        </authorList>
    </citation>
    <scope>NUCLEOTIDE SEQUENCE [LARGE SCALE GENOMIC DNA]</scope>
    <source>
        <strain evidence="13 14">B22-T-1</strain>
    </source>
</reference>
<dbReference type="Proteomes" id="UP000241462">
    <property type="component" value="Unassembled WGS sequence"/>
</dbReference>
<dbReference type="InterPro" id="IPR023457">
    <property type="entry name" value="Met-tRNA_synth_2"/>
</dbReference>
<dbReference type="FunCoup" id="A0A2T3AC53">
    <property type="interactions" value="521"/>
</dbReference>
<dbReference type="InterPro" id="IPR014758">
    <property type="entry name" value="Met-tRNA_synth"/>
</dbReference>
<dbReference type="GO" id="GO:0005524">
    <property type="term" value="F:ATP binding"/>
    <property type="evidence" value="ECO:0007669"/>
    <property type="project" value="UniProtKB-KW"/>
</dbReference>
<dbReference type="Gene3D" id="2.170.220.10">
    <property type="match status" value="1"/>
</dbReference>
<dbReference type="InterPro" id="IPR009080">
    <property type="entry name" value="tRNAsynth_Ia_anticodon-bd"/>
</dbReference>
<dbReference type="EMBL" id="KZ678415">
    <property type="protein sequence ID" value="PSR90790.1"/>
    <property type="molecule type" value="Genomic_DNA"/>
</dbReference>
<evidence type="ECO:0000256" key="5">
    <source>
        <dbReference type="ARBA" id="ARBA00022840"/>
    </source>
</evidence>
<evidence type="ECO:0000256" key="4">
    <source>
        <dbReference type="ARBA" id="ARBA00022741"/>
    </source>
</evidence>
<feature type="region of interest" description="Disordered" evidence="11">
    <location>
        <begin position="50"/>
        <end position="70"/>
    </location>
</feature>
<dbReference type="PRINTS" id="PR01041">
    <property type="entry name" value="TRNASYNTHMET"/>
</dbReference>
<dbReference type="PANTHER" id="PTHR43326:SF1">
    <property type="entry name" value="METHIONINE--TRNA LIGASE, MITOCHONDRIAL"/>
    <property type="match status" value="1"/>
</dbReference>